<keyword evidence="2 7" id="KW-0812">Transmembrane</keyword>
<dbReference type="CDD" id="cd08010">
    <property type="entry name" value="MltG_like"/>
    <property type="match status" value="1"/>
</dbReference>
<dbReference type="GO" id="GO:0005886">
    <property type="term" value="C:plasma membrane"/>
    <property type="evidence" value="ECO:0007669"/>
    <property type="project" value="UniProtKB-SubCell"/>
</dbReference>
<feature type="compositionally biased region" description="Basic and acidic residues" evidence="8">
    <location>
        <begin position="1"/>
        <end position="13"/>
    </location>
</feature>
<feature type="region of interest" description="Disordered" evidence="8">
    <location>
        <begin position="1"/>
        <end position="21"/>
    </location>
</feature>
<keyword evidence="4 7" id="KW-0472">Membrane</keyword>
<reference evidence="10" key="1">
    <citation type="submission" date="2011-06" db="EMBL/GenBank/DDBJ databases">
        <title>Complete genome sequence of Paenibacillus mucilaginosus KNP414.</title>
        <authorList>
            <person name="Wang J."/>
            <person name="Hu S."/>
            <person name="Hu X."/>
            <person name="Zhang B."/>
            <person name="Dong D."/>
            <person name="Zhang S."/>
            <person name="Zhao K."/>
            <person name="Wu D."/>
        </authorList>
    </citation>
    <scope>NUCLEOTIDE SEQUENCE [LARGE SCALE GENOMIC DNA]</scope>
    <source>
        <strain evidence="10">KNP414</strain>
    </source>
</reference>
<dbReference type="PATRIC" id="fig|1036673.3.peg.5928"/>
<evidence type="ECO:0000313" key="10">
    <source>
        <dbReference type="Proteomes" id="UP000006620"/>
    </source>
</evidence>
<dbReference type="Gene3D" id="3.30.1490.480">
    <property type="entry name" value="Endolytic murein transglycosylase"/>
    <property type="match status" value="1"/>
</dbReference>
<feature type="site" description="Important for catalytic activity" evidence="7">
    <location>
        <position position="280"/>
    </location>
</feature>
<dbReference type="KEGG" id="pms:KNP414_06370"/>
<evidence type="ECO:0000256" key="1">
    <source>
        <dbReference type="ARBA" id="ARBA00022475"/>
    </source>
</evidence>
<keyword evidence="3 7" id="KW-1133">Transmembrane helix</keyword>
<accession>F8FLX5</accession>
<dbReference type="GO" id="GO:0008932">
    <property type="term" value="F:lytic endotransglycosylase activity"/>
    <property type="evidence" value="ECO:0007669"/>
    <property type="project" value="UniProtKB-UniRule"/>
</dbReference>
<dbReference type="NCBIfam" id="TIGR00247">
    <property type="entry name" value="endolytic transglycosylase MltG"/>
    <property type="match status" value="1"/>
</dbReference>
<dbReference type="EMBL" id="CP002869">
    <property type="protein sequence ID" value="AEI44891.1"/>
    <property type="molecule type" value="Genomic_DNA"/>
</dbReference>
<comment type="similarity">
    <text evidence="7">Belongs to the transglycosylase MltG family.</text>
</comment>
<comment type="catalytic activity">
    <reaction evidence="7">
        <text>a peptidoglycan chain = a peptidoglycan chain with N-acetyl-1,6-anhydromuramyl-[peptide] at the reducing end + a peptidoglycan chain with N-acetylglucosamine at the non-reducing end.</text>
        <dbReference type="EC" id="4.2.2.29"/>
    </reaction>
</comment>
<evidence type="ECO:0000256" key="6">
    <source>
        <dbReference type="ARBA" id="ARBA00023316"/>
    </source>
</evidence>
<dbReference type="HAMAP" id="MF_02065">
    <property type="entry name" value="MltG"/>
    <property type="match status" value="1"/>
</dbReference>
<dbReference type="Pfam" id="PF02618">
    <property type="entry name" value="YceG"/>
    <property type="match status" value="1"/>
</dbReference>
<evidence type="ECO:0000256" key="3">
    <source>
        <dbReference type="ARBA" id="ARBA00022989"/>
    </source>
</evidence>
<comment type="function">
    <text evidence="7">Functions as a peptidoglycan terminase that cleaves nascent peptidoglycan strands endolytically to terminate their elongation.</text>
</comment>
<name>F8FLX5_PAEMK</name>
<comment type="subcellular location">
    <subcellularLocation>
        <location evidence="7">Cell membrane</location>
        <topology evidence="7">Single-pass membrane protein</topology>
    </subcellularLocation>
</comment>
<keyword evidence="6 7" id="KW-0961">Cell wall biogenesis/degradation</keyword>
<keyword evidence="1 7" id="KW-1003">Cell membrane</keyword>
<dbReference type="HOGENOM" id="CLU_025574_2_3_9"/>
<dbReference type="PANTHER" id="PTHR30518:SF2">
    <property type="entry name" value="ENDOLYTIC MUREIN TRANSGLYCOSYLASE"/>
    <property type="match status" value="1"/>
</dbReference>
<evidence type="ECO:0000313" key="9">
    <source>
        <dbReference type="EMBL" id="AEI44891.1"/>
    </source>
</evidence>
<dbReference type="InterPro" id="IPR003770">
    <property type="entry name" value="MLTG-like"/>
</dbReference>
<gene>
    <name evidence="7" type="primary">mltG</name>
    <name evidence="9" type="ordered locus">KNP414_06370</name>
</gene>
<protein>
    <recommendedName>
        <fullName evidence="7">Endolytic murein transglycosylase</fullName>
        <ecNumber evidence="7">4.2.2.29</ecNumber>
    </recommendedName>
    <alternativeName>
        <fullName evidence="7">Peptidoglycan lytic transglycosylase</fullName>
    </alternativeName>
    <alternativeName>
        <fullName evidence="7">Peptidoglycan polymerization terminase</fullName>
    </alternativeName>
</protein>
<dbReference type="PANTHER" id="PTHR30518">
    <property type="entry name" value="ENDOLYTIC MUREIN TRANSGLYCOSYLASE"/>
    <property type="match status" value="1"/>
</dbReference>
<sequence length="399" mass="44342">MGLLRRPDRREQAGKPGAETIRSFYFEAGQSRKGEQQRDVDTTASRRRSRRWGVLGILVLLAAAAAAVWFYINSALQPPVPSAAAVRISYPAGTSTAKLAQELEAKGLIRDSRIFSLYLRYKGEGGRFQAGEYEWTPGVTADEIIASLNSGGTVKEAGLRLTVPEGFTLLQIAQKLEEQEGMKAADLLAAADSYQPSEGTEDLLALPAPDAKLRHRLEGYLFPETYEWKKDAKPQEIVDTMVRELGRRLEALPKGWQDVMKERGLTFHEVLTIASLIEREVVVDEERKIVSGVIQNRLKQGMPLQIDATVQYLLDKPKERLLHKDLEVVSPYNTYLNKGLPPGPIASPSLASIEAALYPETTTYLFYVTKKDGTMGHLFAETFEQHKKNIAESNKAGNP</sequence>
<evidence type="ECO:0000256" key="2">
    <source>
        <dbReference type="ARBA" id="ARBA00022692"/>
    </source>
</evidence>
<evidence type="ECO:0000256" key="8">
    <source>
        <dbReference type="SAM" id="MobiDB-lite"/>
    </source>
</evidence>
<evidence type="ECO:0000256" key="5">
    <source>
        <dbReference type="ARBA" id="ARBA00023239"/>
    </source>
</evidence>
<keyword evidence="5 7" id="KW-0456">Lyase</keyword>
<organism evidence="9 10">
    <name type="scientific">Paenibacillus mucilaginosus (strain KNP414)</name>
    <dbReference type="NCBI Taxonomy" id="1036673"/>
    <lineage>
        <taxon>Bacteria</taxon>
        <taxon>Bacillati</taxon>
        <taxon>Bacillota</taxon>
        <taxon>Bacilli</taxon>
        <taxon>Bacillales</taxon>
        <taxon>Paenibacillaceae</taxon>
        <taxon>Paenibacillus</taxon>
    </lineage>
</organism>
<dbReference type="Proteomes" id="UP000006620">
    <property type="component" value="Chromosome"/>
</dbReference>
<dbReference type="RefSeq" id="WP_013920035.1">
    <property type="nucleotide sequence ID" value="NC_015690.1"/>
</dbReference>
<reference evidence="9 10" key="2">
    <citation type="journal article" date="2013" name="Genome Announc.">
        <title>Genome Sequence of Growth-Improving Paenibacillus mucilaginosus Strain KNP414.</title>
        <authorList>
            <person name="Lu J.J."/>
            <person name="Wang J.F."/>
            <person name="Hu X.F."/>
        </authorList>
    </citation>
    <scope>NUCLEOTIDE SEQUENCE [LARGE SCALE GENOMIC DNA]</scope>
    <source>
        <strain evidence="9 10">KNP414</strain>
    </source>
</reference>
<proteinExistence type="inferred from homology"/>
<dbReference type="AlphaFoldDB" id="F8FLX5"/>
<evidence type="ECO:0000256" key="7">
    <source>
        <dbReference type="HAMAP-Rule" id="MF_02065"/>
    </source>
</evidence>
<dbReference type="EC" id="4.2.2.29" evidence="7"/>
<dbReference type="GO" id="GO:0071555">
    <property type="term" value="P:cell wall organization"/>
    <property type="evidence" value="ECO:0007669"/>
    <property type="project" value="UniProtKB-KW"/>
</dbReference>
<feature type="transmembrane region" description="Helical" evidence="7">
    <location>
        <begin position="52"/>
        <end position="72"/>
    </location>
</feature>
<evidence type="ECO:0000256" key="4">
    <source>
        <dbReference type="ARBA" id="ARBA00023136"/>
    </source>
</evidence>
<dbReference type="Gene3D" id="3.30.160.60">
    <property type="entry name" value="Classic Zinc Finger"/>
    <property type="match status" value="1"/>
</dbReference>
<dbReference type="GO" id="GO:0009252">
    <property type="term" value="P:peptidoglycan biosynthetic process"/>
    <property type="evidence" value="ECO:0007669"/>
    <property type="project" value="UniProtKB-UniRule"/>
</dbReference>